<dbReference type="AlphaFoldDB" id="A0A317Q6X6"/>
<evidence type="ECO:0008006" key="5">
    <source>
        <dbReference type="Google" id="ProtNLM"/>
    </source>
</evidence>
<dbReference type="Pfam" id="PF06938">
    <property type="entry name" value="DUF1285_N"/>
    <property type="match status" value="1"/>
</dbReference>
<dbReference type="InterPro" id="IPR010707">
    <property type="entry name" value="DUF1285"/>
</dbReference>
<feature type="domain" description="DUF1285" evidence="1">
    <location>
        <begin position="17"/>
        <end position="82"/>
    </location>
</feature>
<evidence type="ECO:0000259" key="1">
    <source>
        <dbReference type="Pfam" id="PF06938"/>
    </source>
</evidence>
<proteinExistence type="predicted"/>
<protein>
    <recommendedName>
        <fullName evidence="5">DUF1285 domain-containing protein</fullName>
    </recommendedName>
</protein>
<sequence>MQLEQLLKSLEQRQQAPTQLWNPPYCGELPMLIDEHGQWHYSGSPIQRAALVKLFASVLVKEGDDYFLVTPVEKVKITVVDVPFMITTWQRQQHQQDQVIGVTTNIGESFPLSTTHPLQMRGQVPYVDCGRELWAKVHRNVLYQWAEIAEPELYTNALGEQRERLVLTSAGQKFTLAELEPDPKSE</sequence>
<dbReference type="Gene3D" id="3.10.540.10">
    <property type="entry name" value="duf1285 like domain"/>
    <property type="match status" value="1"/>
</dbReference>
<evidence type="ECO:0000313" key="3">
    <source>
        <dbReference type="EMBL" id="PWW12161.1"/>
    </source>
</evidence>
<dbReference type="EMBL" id="QGTT01000009">
    <property type="protein sequence ID" value="PWW12161.1"/>
    <property type="molecule type" value="Genomic_DNA"/>
</dbReference>
<dbReference type="OrthoDB" id="3078366at2"/>
<dbReference type="InterPro" id="IPR048342">
    <property type="entry name" value="DUF1285_C"/>
</dbReference>
<keyword evidence="4" id="KW-1185">Reference proteome</keyword>
<evidence type="ECO:0000259" key="2">
    <source>
        <dbReference type="Pfam" id="PF21028"/>
    </source>
</evidence>
<feature type="domain" description="DUF1285" evidence="2">
    <location>
        <begin position="83"/>
        <end position="176"/>
    </location>
</feature>
<accession>A0A317Q6X6</accession>
<dbReference type="InterPro" id="IPR048341">
    <property type="entry name" value="DUF1285_N"/>
</dbReference>
<name>A0A317Q6X6_9GAMM</name>
<dbReference type="Pfam" id="PF21028">
    <property type="entry name" value="DUF1285_C"/>
    <property type="match status" value="1"/>
</dbReference>
<gene>
    <name evidence="3" type="ORF">DET45_10957</name>
</gene>
<dbReference type="PIRSF" id="PIRSF029557">
    <property type="entry name" value="UCP029557"/>
    <property type="match status" value="1"/>
</dbReference>
<evidence type="ECO:0000313" key="4">
    <source>
        <dbReference type="Proteomes" id="UP000246964"/>
    </source>
</evidence>
<comment type="caution">
    <text evidence="3">The sequence shown here is derived from an EMBL/GenBank/DDBJ whole genome shotgun (WGS) entry which is preliminary data.</text>
</comment>
<dbReference type="RefSeq" id="WP_110076150.1">
    <property type="nucleotide sequence ID" value="NZ_QGTT01000009.1"/>
</dbReference>
<dbReference type="Proteomes" id="UP000246964">
    <property type="component" value="Unassembled WGS sequence"/>
</dbReference>
<reference evidence="3 4" key="1">
    <citation type="submission" date="2018-05" db="EMBL/GenBank/DDBJ databases">
        <title>Freshwater and sediment microbial communities from various areas in North America, analyzing microbe dynamics in response to fracking.</title>
        <authorList>
            <person name="Lamendella R."/>
        </authorList>
    </citation>
    <scope>NUCLEOTIDE SEQUENCE [LARGE SCALE GENOMIC DNA]</scope>
    <source>
        <strain evidence="3 4">125B1</strain>
    </source>
</reference>
<dbReference type="InterPro" id="IPR023361">
    <property type="entry name" value="DUF1285_beta_roll_sf"/>
</dbReference>
<dbReference type="Gene3D" id="2.30.270.10">
    <property type="entry name" value="duf1285 protein"/>
    <property type="match status" value="1"/>
</dbReference>
<organism evidence="3 4">
    <name type="scientific">Pseudidiomarina maritima</name>
    <dbReference type="NCBI Taxonomy" id="519453"/>
    <lineage>
        <taxon>Bacteria</taxon>
        <taxon>Pseudomonadati</taxon>
        <taxon>Pseudomonadota</taxon>
        <taxon>Gammaproteobacteria</taxon>
        <taxon>Alteromonadales</taxon>
        <taxon>Idiomarinaceae</taxon>
        <taxon>Pseudidiomarina</taxon>
    </lineage>
</organism>